<accession>A6G0N3</accession>
<sequence length="460" mass="49525">MSVRRRNFLTAMGLGAGSLFLPSLSRRARASGTPPTRFVLMYSAQGTVPDRWSTNPTDQPADHSWVEDMAGWSVGEMGEILAPLHAYRSQISVVDGLGLVSAEADGSGFRHERAQAHSLTGANAAWVGGFPYAGDATIDQVIADVVARPDRYRSLELSVGGGLSYDGYGSVIYRGRNQPLPVIDDPRLLWDRLFGAGMNGPIQDNQASVLDALSERYGALAGQLNPVDQQKLDAHRELVHALEAQIVGLAEAVCDDVPARPQTHGDYDTDFAAQLGMATVALSCDLTRVVSFQMGQLTNAQLGAPPGDVHADFAHGIYDSQEASDVMTAYGNYHASHFAQILAALEAVPEGEGTLLDSTLVVWMSEMADSWHGFDRYPVVVGGGGGACLRLGRYVHFPRSTPYQGLQYDQYPTMGLPHQRFLVSLCQAMGLPINAMPITELYNAMGERIDCSGPITELLA</sequence>
<organism evidence="1 2">
    <name type="scientific">Plesiocystis pacifica SIR-1</name>
    <dbReference type="NCBI Taxonomy" id="391625"/>
    <lineage>
        <taxon>Bacteria</taxon>
        <taxon>Pseudomonadati</taxon>
        <taxon>Myxococcota</taxon>
        <taxon>Polyangia</taxon>
        <taxon>Nannocystales</taxon>
        <taxon>Nannocystaceae</taxon>
        <taxon>Plesiocystis</taxon>
    </lineage>
</organism>
<proteinExistence type="predicted"/>
<keyword evidence="2" id="KW-1185">Reference proteome</keyword>
<comment type="caution">
    <text evidence="1">The sequence shown here is derived from an EMBL/GenBank/DDBJ whole genome shotgun (WGS) entry which is preliminary data.</text>
</comment>
<dbReference type="InterPro" id="IPR011447">
    <property type="entry name" value="DUF1552"/>
</dbReference>
<protein>
    <submittedName>
        <fullName evidence="1">Tat (Twin-arginine translocation) pathway signal sequence domain protein</fullName>
    </submittedName>
</protein>
<dbReference type="STRING" id="391625.PPSIR1_37339"/>
<reference evidence="1 2" key="1">
    <citation type="submission" date="2007-06" db="EMBL/GenBank/DDBJ databases">
        <authorList>
            <person name="Shimkets L."/>
            <person name="Ferriera S."/>
            <person name="Johnson J."/>
            <person name="Kravitz S."/>
            <person name="Beeson K."/>
            <person name="Sutton G."/>
            <person name="Rogers Y.-H."/>
            <person name="Friedman R."/>
            <person name="Frazier M."/>
            <person name="Venter J.C."/>
        </authorList>
    </citation>
    <scope>NUCLEOTIDE SEQUENCE [LARGE SCALE GENOMIC DNA]</scope>
    <source>
        <strain evidence="1 2">SIR-1</strain>
    </source>
</reference>
<evidence type="ECO:0000313" key="2">
    <source>
        <dbReference type="Proteomes" id="UP000005801"/>
    </source>
</evidence>
<dbReference type="eggNOG" id="COG3119">
    <property type="taxonomic scope" value="Bacteria"/>
</dbReference>
<evidence type="ECO:0000313" key="1">
    <source>
        <dbReference type="EMBL" id="EDM80679.1"/>
    </source>
</evidence>
<dbReference type="PROSITE" id="PS51318">
    <property type="entry name" value="TAT"/>
    <property type="match status" value="1"/>
</dbReference>
<dbReference type="RefSeq" id="WP_006970282.1">
    <property type="nucleotide sequence ID" value="NZ_ABCS01000009.1"/>
</dbReference>
<dbReference type="EMBL" id="ABCS01000009">
    <property type="protein sequence ID" value="EDM80679.1"/>
    <property type="molecule type" value="Genomic_DNA"/>
</dbReference>
<dbReference type="AlphaFoldDB" id="A6G0N3"/>
<dbReference type="InterPro" id="IPR006311">
    <property type="entry name" value="TAT_signal"/>
</dbReference>
<gene>
    <name evidence="1" type="ORF">PPSIR1_37339</name>
</gene>
<dbReference type="OrthoDB" id="5512374at2"/>
<name>A6G0N3_9BACT</name>
<dbReference type="Proteomes" id="UP000005801">
    <property type="component" value="Unassembled WGS sequence"/>
</dbReference>
<dbReference type="Pfam" id="PF07586">
    <property type="entry name" value="HXXSHH"/>
    <property type="match status" value="1"/>
</dbReference>